<dbReference type="EMBL" id="BAAFJT010000024">
    <property type="protein sequence ID" value="GAB0199880.1"/>
    <property type="molecule type" value="Genomic_DNA"/>
</dbReference>
<sequence length="91" mass="9976">MPQHPGALTRSAKNVTAVDACSWSPGLHSSLAAMLHQRGLREGEKQRPLLRRQRNKTRDQQATDPPLPKGASMAGLAWFNLLGAWRTAPPN</sequence>
<proteinExistence type="predicted"/>
<evidence type="ECO:0000313" key="3">
    <source>
        <dbReference type="Proteomes" id="UP001623348"/>
    </source>
</evidence>
<evidence type="ECO:0000313" key="2">
    <source>
        <dbReference type="EMBL" id="GAB0199880.1"/>
    </source>
</evidence>
<name>A0ABC9XQA0_GRUJA</name>
<accession>A0ABC9XQA0</accession>
<protein>
    <submittedName>
        <fullName evidence="2">Uncharacterized protein</fullName>
    </submittedName>
</protein>
<dbReference type="Proteomes" id="UP001623348">
    <property type="component" value="Unassembled WGS sequence"/>
</dbReference>
<keyword evidence="3" id="KW-1185">Reference proteome</keyword>
<gene>
    <name evidence="2" type="ORF">GRJ2_002453400</name>
</gene>
<comment type="caution">
    <text evidence="2">The sequence shown here is derived from an EMBL/GenBank/DDBJ whole genome shotgun (WGS) entry which is preliminary data.</text>
</comment>
<evidence type="ECO:0000256" key="1">
    <source>
        <dbReference type="SAM" id="MobiDB-lite"/>
    </source>
</evidence>
<feature type="region of interest" description="Disordered" evidence="1">
    <location>
        <begin position="37"/>
        <end position="71"/>
    </location>
</feature>
<organism evidence="2 3">
    <name type="scientific">Grus japonensis</name>
    <name type="common">Japanese crane</name>
    <name type="synonym">Red-crowned crane</name>
    <dbReference type="NCBI Taxonomy" id="30415"/>
    <lineage>
        <taxon>Eukaryota</taxon>
        <taxon>Metazoa</taxon>
        <taxon>Chordata</taxon>
        <taxon>Craniata</taxon>
        <taxon>Vertebrata</taxon>
        <taxon>Euteleostomi</taxon>
        <taxon>Archelosauria</taxon>
        <taxon>Archosauria</taxon>
        <taxon>Dinosauria</taxon>
        <taxon>Saurischia</taxon>
        <taxon>Theropoda</taxon>
        <taxon>Coelurosauria</taxon>
        <taxon>Aves</taxon>
        <taxon>Neognathae</taxon>
        <taxon>Neoaves</taxon>
        <taxon>Gruiformes</taxon>
        <taxon>Gruidae</taxon>
        <taxon>Grus</taxon>
    </lineage>
</organism>
<dbReference type="AlphaFoldDB" id="A0ABC9XQA0"/>
<reference evidence="2 3" key="1">
    <citation type="submission" date="2024-06" db="EMBL/GenBank/DDBJ databases">
        <title>The draft genome of Grus japonensis, version 3.</title>
        <authorList>
            <person name="Nabeshima K."/>
            <person name="Suzuki S."/>
            <person name="Onuma M."/>
        </authorList>
    </citation>
    <scope>NUCLEOTIDE SEQUENCE [LARGE SCALE GENOMIC DNA]</scope>
    <source>
        <strain evidence="2 3">451A</strain>
    </source>
</reference>